<keyword evidence="11" id="KW-1185">Reference proteome</keyword>
<dbReference type="InterPro" id="IPR032675">
    <property type="entry name" value="LRR_dom_sf"/>
</dbReference>
<dbReference type="FunFam" id="1.10.10.10:FF:000322">
    <property type="entry name" value="Probable disease resistance protein At1g63360"/>
    <property type="match status" value="1"/>
</dbReference>
<dbReference type="Gene3D" id="1.20.5.4130">
    <property type="match status" value="1"/>
</dbReference>
<evidence type="ECO:0000313" key="11">
    <source>
        <dbReference type="Proteomes" id="UP001154282"/>
    </source>
</evidence>
<dbReference type="Pfam" id="PF23598">
    <property type="entry name" value="LRR_14"/>
    <property type="match status" value="1"/>
</dbReference>
<sequence>MSKKQWLPRLSRALSRAYSSSSASSSSPSSTSFPLKHVTKSNFESALAELRAHVRAADFVAIDLEMTGVISAPWRESFEFDRFDVRYLKVKDSVEKFAVVQFGVCPFRWDSQRQSFIAHPHNFFVFPREELLSSGPSPEFLCQTSSLDFLAKYQFDFNTCIREGISYLSRGEEDEALRRLTLHCKRLSDLSKESEDGEGTTLLNITDVLFSKRMKDKLSEWRSGLLHSTRNATSQCHDMSKGSKQQFQTVFFKMRPAVSLNGFTSHQLNLIRMVCFCFMLEGSPRNISKILYSFVPVVKTLVQEQLVVYTDTESDKALLLTEVKNESHRDAEKKIKAAIGFRHVIDLLSSEKKLIVGHNCFLDIAHVYSKFLGPLPCTAEEFASSLNKHFPYIVDTKILLNSSDDLTRVVAPSVKVEVEMDDTRSTDWNSGAKHEAGFDAFMTGCIFAQACHHLGVNFNQHSPSPLNLALNENLQKHINRLYLSWFNWNIIDLITGKQVDAVVSNSSLSKRFSKIVFENVVLIWRFPSKLKAREIKECLCKVFGPTSVASVFRVDESAVLVHFSKPEFVSDFLLLKETLDGSNDVISAVHPLSGILERGKTCAANYEAYKEICRSPVSMALLADSADDVFGLGRRRKTAVLVGEGESWNEGRTSVGEEVYKSSSSCSSRDVVEHYQFSFAMAEIVFQVLIQLGSILVEDLKQHGKLVRDVEGHVNKLTSTFKAIGSLLLDAEERELTDKGVEDWLRKLKDVAYEVDDVLDEWRTEILKRQIAGDHHGEHLGRISGLLKRTSPNINFSDVKGREEETNGLRRKLLDDGNPCLRSLAIQGAGGLGKTTLAKLLYNDRQLEAHFDKRIWVCVSDTFDQITIHRTILESITGSTQKSNILSNMLEKIRESIEGNKFLLILDDVWEDSRSKWEELRNSISSGLSGSKILITTRKNEVSHALGCIDVDVIHIEKMPTDVCKAIFTQISFYGWTLEDQEEVEDIIEGVVEKCHGSPLAAKVLGGILQSKKARKEWSRFLKSELWQLEEARHDVFGPLALSYYDLPPAIRQCFQFCSVFPKDFEIEKDELIKLWMSQGFLRATQNQDIEGIGEHYFQILGMRSFFQDFEKRDVWVGEKTYCKMHDLVHDFARLISGNETICMTNRQVENHAPSTNHLRSFIASSVDASKPDVFDHLRGIRLLVLKDVHLKAVSSTINQLIHLRHLDLSYNDILIELPEEICELYNLETLLLNLNRRLKKLPSGMGNKLVNLKHLENDEVPACLQKQMGRLAASLKTLTLFNIIHEDERGSTNVGTLEGMNQLQGSLYVKGLNKVTDCGEVKRA</sequence>
<dbReference type="InterPro" id="IPR051181">
    <property type="entry name" value="CAF1_poly(A)_ribonucleases"/>
</dbReference>
<comment type="cofactor">
    <cofactor evidence="1">
        <name>a divalent metal cation</name>
        <dbReference type="ChEBI" id="CHEBI:60240"/>
    </cofactor>
</comment>
<dbReference type="Gene3D" id="1.10.8.430">
    <property type="entry name" value="Helical domain of apoptotic protease-activating factors"/>
    <property type="match status" value="1"/>
</dbReference>
<dbReference type="Pfam" id="PF18052">
    <property type="entry name" value="Rx_N"/>
    <property type="match status" value="1"/>
</dbReference>
<name>A0AAV0H1A7_9ROSI</name>
<dbReference type="EMBL" id="CAMGYJ010000002">
    <property type="protein sequence ID" value="CAI0378776.1"/>
    <property type="molecule type" value="Genomic_DNA"/>
</dbReference>
<dbReference type="SUPFAM" id="SSF52058">
    <property type="entry name" value="L domain-like"/>
    <property type="match status" value="1"/>
</dbReference>
<feature type="domain" description="NB-ARC" evidence="6">
    <location>
        <begin position="804"/>
        <end position="973"/>
    </location>
</feature>
<dbReference type="Pfam" id="PF23559">
    <property type="entry name" value="WHD_DRP"/>
    <property type="match status" value="1"/>
</dbReference>
<dbReference type="GO" id="GO:0003723">
    <property type="term" value="F:RNA binding"/>
    <property type="evidence" value="ECO:0007669"/>
    <property type="project" value="TreeGrafter"/>
</dbReference>
<dbReference type="GO" id="GO:0000175">
    <property type="term" value="F:3'-5'-RNA exonuclease activity"/>
    <property type="evidence" value="ECO:0007669"/>
    <property type="project" value="TreeGrafter"/>
</dbReference>
<dbReference type="Gene3D" id="3.80.10.10">
    <property type="entry name" value="Ribonuclease Inhibitor"/>
    <property type="match status" value="1"/>
</dbReference>
<dbReference type="InterPro" id="IPR006941">
    <property type="entry name" value="RNase_CAF1"/>
</dbReference>
<evidence type="ECO:0000256" key="2">
    <source>
        <dbReference type="ARBA" id="ARBA00008372"/>
    </source>
</evidence>
<dbReference type="InterPro" id="IPR027417">
    <property type="entry name" value="P-loop_NTPase"/>
</dbReference>
<evidence type="ECO:0000256" key="1">
    <source>
        <dbReference type="ARBA" id="ARBA00001968"/>
    </source>
</evidence>
<dbReference type="InterPro" id="IPR002182">
    <property type="entry name" value="NB-ARC"/>
</dbReference>
<gene>
    <name evidence="10" type="ORF">LITE_LOCUS2012</name>
</gene>
<evidence type="ECO:0000259" key="9">
    <source>
        <dbReference type="Pfam" id="PF23598"/>
    </source>
</evidence>
<evidence type="ECO:0000259" key="6">
    <source>
        <dbReference type="Pfam" id="PF00931"/>
    </source>
</evidence>
<dbReference type="InterPro" id="IPR041118">
    <property type="entry name" value="Rx_N"/>
</dbReference>
<dbReference type="Gene3D" id="3.30.420.10">
    <property type="entry name" value="Ribonuclease H-like superfamily/Ribonuclease H"/>
    <property type="match status" value="2"/>
</dbReference>
<comment type="similarity">
    <text evidence="2">Belongs to the CAF1 family.</text>
</comment>
<keyword evidence="5" id="KW-0611">Plant defense</keyword>
<evidence type="ECO:0000256" key="4">
    <source>
        <dbReference type="ARBA" id="ARBA00022741"/>
    </source>
</evidence>
<proteinExistence type="inferred from homology"/>
<reference evidence="10" key="1">
    <citation type="submission" date="2022-08" db="EMBL/GenBank/DDBJ databases">
        <authorList>
            <person name="Gutierrez-Valencia J."/>
        </authorList>
    </citation>
    <scope>NUCLEOTIDE SEQUENCE</scope>
</reference>
<accession>A0AAV0H1A7</accession>
<feature type="domain" description="Disease resistance protein winged helix" evidence="8">
    <location>
        <begin position="1060"/>
        <end position="1133"/>
    </location>
</feature>
<dbReference type="InterPro" id="IPR055414">
    <property type="entry name" value="LRR_R13L4/SHOC2-like"/>
</dbReference>
<dbReference type="InterPro" id="IPR036388">
    <property type="entry name" value="WH-like_DNA-bd_sf"/>
</dbReference>
<evidence type="ECO:0000259" key="8">
    <source>
        <dbReference type="Pfam" id="PF23559"/>
    </source>
</evidence>
<evidence type="ECO:0000256" key="5">
    <source>
        <dbReference type="ARBA" id="ARBA00022821"/>
    </source>
</evidence>
<evidence type="ECO:0000256" key="3">
    <source>
        <dbReference type="ARBA" id="ARBA00022737"/>
    </source>
</evidence>
<dbReference type="InterPro" id="IPR058922">
    <property type="entry name" value="WHD_DRP"/>
</dbReference>
<evidence type="ECO:0000313" key="10">
    <source>
        <dbReference type="EMBL" id="CAI0378776.1"/>
    </source>
</evidence>
<dbReference type="Pfam" id="PF04857">
    <property type="entry name" value="CAF1"/>
    <property type="match status" value="1"/>
</dbReference>
<dbReference type="SUPFAM" id="SSF52540">
    <property type="entry name" value="P-loop containing nucleoside triphosphate hydrolases"/>
    <property type="match status" value="1"/>
</dbReference>
<feature type="domain" description="Disease resistance R13L4/SHOC-2-like LRR" evidence="9">
    <location>
        <begin position="1158"/>
        <end position="1306"/>
    </location>
</feature>
<dbReference type="PANTHER" id="PTHR15092">
    <property type="entry name" value="POLY A -SPECIFIC RIBONUCLEASE/TARGET OF EGR1, MEMBER 1"/>
    <property type="match status" value="1"/>
</dbReference>
<dbReference type="InterPro" id="IPR042197">
    <property type="entry name" value="Apaf_helical"/>
</dbReference>
<comment type="caution">
    <text evidence="10">The sequence shown here is derived from an EMBL/GenBank/DDBJ whole genome shotgun (WGS) entry which is preliminary data.</text>
</comment>
<dbReference type="GO" id="GO:0043531">
    <property type="term" value="F:ADP binding"/>
    <property type="evidence" value="ECO:0007669"/>
    <property type="project" value="InterPro"/>
</dbReference>
<dbReference type="Pfam" id="PF00931">
    <property type="entry name" value="NB-ARC"/>
    <property type="match status" value="1"/>
</dbReference>
<dbReference type="Gene3D" id="1.10.10.10">
    <property type="entry name" value="Winged helix-like DNA-binding domain superfamily/Winged helix DNA-binding domain"/>
    <property type="match status" value="1"/>
</dbReference>
<organism evidence="10 11">
    <name type="scientific">Linum tenue</name>
    <dbReference type="NCBI Taxonomy" id="586396"/>
    <lineage>
        <taxon>Eukaryota</taxon>
        <taxon>Viridiplantae</taxon>
        <taxon>Streptophyta</taxon>
        <taxon>Embryophyta</taxon>
        <taxon>Tracheophyta</taxon>
        <taxon>Spermatophyta</taxon>
        <taxon>Magnoliopsida</taxon>
        <taxon>eudicotyledons</taxon>
        <taxon>Gunneridae</taxon>
        <taxon>Pentapetalae</taxon>
        <taxon>rosids</taxon>
        <taxon>fabids</taxon>
        <taxon>Malpighiales</taxon>
        <taxon>Linaceae</taxon>
        <taxon>Linum</taxon>
    </lineage>
</organism>
<dbReference type="Gene3D" id="3.40.50.300">
    <property type="entry name" value="P-loop containing nucleotide triphosphate hydrolases"/>
    <property type="match status" value="1"/>
</dbReference>
<dbReference type="PANTHER" id="PTHR15092:SF22">
    <property type="entry name" value="POLY(A)-SPECIFIC RIBONUCLEASE PNLDC1"/>
    <property type="match status" value="1"/>
</dbReference>
<evidence type="ECO:0000259" key="7">
    <source>
        <dbReference type="Pfam" id="PF18052"/>
    </source>
</evidence>
<keyword evidence="4" id="KW-0547">Nucleotide-binding</keyword>
<protein>
    <submittedName>
        <fullName evidence="10">Uncharacterized protein</fullName>
    </submittedName>
</protein>
<dbReference type="InterPro" id="IPR012337">
    <property type="entry name" value="RNaseH-like_sf"/>
</dbReference>
<keyword evidence="3" id="KW-0677">Repeat</keyword>
<dbReference type="GO" id="GO:0006952">
    <property type="term" value="P:defense response"/>
    <property type="evidence" value="ECO:0007669"/>
    <property type="project" value="UniProtKB-KW"/>
</dbReference>
<dbReference type="GO" id="GO:0051707">
    <property type="term" value="P:response to other organism"/>
    <property type="evidence" value="ECO:0007669"/>
    <property type="project" value="UniProtKB-ARBA"/>
</dbReference>
<feature type="domain" description="Disease resistance N-terminal" evidence="7">
    <location>
        <begin position="688"/>
        <end position="775"/>
    </location>
</feature>
<dbReference type="InterPro" id="IPR036397">
    <property type="entry name" value="RNaseH_sf"/>
</dbReference>
<dbReference type="Proteomes" id="UP001154282">
    <property type="component" value="Unassembled WGS sequence"/>
</dbReference>
<dbReference type="SUPFAM" id="SSF53098">
    <property type="entry name" value="Ribonuclease H-like"/>
    <property type="match status" value="1"/>
</dbReference>
<dbReference type="PRINTS" id="PR00364">
    <property type="entry name" value="DISEASERSIST"/>
</dbReference>